<keyword evidence="2" id="KW-1185">Reference proteome</keyword>
<dbReference type="EMBL" id="JACHXN010000001">
    <property type="protein sequence ID" value="MBB3144210.1"/>
    <property type="molecule type" value="Genomic_DNA"/>
</dbReference>
<comment type="caution">
    <text evidence="1">The sequence shown here is derived from an EMBL/GenBank/DDBJ whole genome shotgun (WGS) entry which is preliminary data.</text>
</comment>
<accession>A0A839U5D6</accession>
<name>A0A839U5D6_9HYPH</name>
<organism evidence="1 2">
    <name type="scientific">Phyllobacterium trifolii</name>
    <dbReference type="NCBI Taxonomy" id="300193"/>
    <lineage>
        <taxon>Bacteria</taxon>
        <taxon>Pseudomonadati</taxon>
        <taxon>Pseudomonadota</taxon>
        <taxon>Alphaproteobacteria</taxon>
        <taxon>Hyphomicrobiales</taxon>
        <taxon>Phyllobacteriaceae</taxon>
        <taxon>Phyllobacterium</taxon>
    </lineage>
</organism>
<reference evidence="1 2" key="1">
    <citation type="submission" date="2020-08" db="EMBL/GenBank/DDBJ databases">
        <title>Genomic Encyclopedia of Type Strains, Phase III (KMG-III): the genomes of soil and plant-associated and newly described type strains.</title>
        <authorList>
            <person name="Whitman W."/>
        </authorList>
    </citation>
    <scope>NUCLEOTIDE SEQUENCE [LARGE SCALE GENOMIC DNA]</scope>
    <source>
        <strain evidence="1 2">CECT 7015</strain>
    </source>
</reference>
<sequence length="51" mass="5503">MVEVANPPQCTGWLGAFCFAYKTPNTWLALPKAATNAGLNKWPLRSLPGCP</sequence>
<protein>
    <submittedName>
        <fullName evidence="1">Uncharacterized protein</fullName>
    </submittedName>
</protein>
<evidence type="ECO:0000313" key="1">
    <source>
        <dbReference type="EMBL" id="MBB3144210.1"/>
    </source>
</evidence>
<dbReference type="AlphaFoldDB" id="A0A839U5D6"/>
<evidence type="ECO:0000313" key="2">
    <source>
        <dbReference type="Proteomes" id="UP000554520"/>
    </source>
</evidence>
<gene>
    <name evidence="1" type="ORF">FHS21_000593</name>
</gene>
<proteinExistence type="predicted"/>
<dbReference type="Proteomes" id="UP000554520">
    <property type="component" value="Unassembled WGS sequence"/>
</dbReference>